<keyword evidence="8 13" id="KW-0560">Oxidoreductase</keyword>
<evidence type="ECO:0000256" key="12">
    <source>
        <dbReference type="PIRSR" id="PIRSR602401-1"/>
    </source>
</evidence>
<accession>A0A9P6GG12</accession>
<dbReference type="GO" id="GO:0020037">
    <property type="term" value="F:heme binding"/>
    <property type="evidence" value="ECO:0007669"/>
    <property type="project" value="InterPro"/>
</dbReference>
<dbReference type="InterPro" id="IPR050121">
    <property type="entry name" value="Cytochrome_P450_monoxygenase"/>
</dbReference>
<protein>
    <submittedName>
        <fullName evidence="15">Cytochrome P450 ClCP1</fullName>
    </submittedName>
</protein>
<dbReference type="InterPro" id="IPR036396">
    <property type="entry name" value="Cyt_P450_sf"/>
</dbReference>
<dbReference type="AlphaFoldDB" id="A0A9P6GG12"/>
<dbReference type="SUPFAM" id="SSF48264">
    <property type="entry name" value="Cytochrome P450"/>
    <property type="match status" value="1"/>
</dbReference>
<dbReference type="FunFam" id="1.10.630.10:FF:000047">
    <property type="entry name" value="Cytochrome P450 monooxygenase"/>
    <property type="match status" value="1"/>
</dbReference>
<dbReference type="InterPro" id="IPR002401">
    <property type="entry name" value="Cyt_P450_E_grp-I"/>
</dbReference>
<dbReference type="InterPro" id="IPR001128">
    <property type="entry name" value="Cyt_P450"/>
</dbReference>
<dbReference type="PANTHER" id="PTHR24305:SF29">
    <property type="entry name" value="BENZOATE-PARA-HYDROXYLASE"/>
    <property type="match status" value="1"/>
</dbReference>
<gene>
    <name evidence="15" type="ORF">PMIN01_09157</name>
</gene>
<keyword evidence="9 12" id="KW-0408">Iron</keyword>
<keyword evidence="7 14" id="KW-1133">Transmembrane helix</keyword>
<evidence type="ECO:0000256" key="9">
    <source>
        <dbReference type="ARBA" id="ARBA00023004"/>
    </source>
</evidence>
<keyword evidence="11 14" id="KW-0472">Membrane</keyword>
<keyword evidence="10 13" id="KW-0503">Monooxygenase</keyword>
<dbReference type="GO" id="GO:0016705">
    <property type="term" value="F:oxidoreductase activity, acting on paired donors, with incorporation or reduction of molecular oxygen"/>
    <property type="evidence" value="ECO:0007669"/>
    <property type="project" value="InterPro"/>
</dbReference>
<dbReference type="PRINTS" id="PR00385">
    <property type="entry name" value="P450"/>
</dbReference>
<evidence type="ECO:0000256" key="2">
    <source>
        <dbReference type="ARBA" id="ARBA00004167"/>
    </source>
</evidence>
<dbReference type="PRINTS" id="PR00463">
    <property type="entry name" value="EP450I"/>
</dbReference>
<evidence type="ECO:0000256" key="8">
    <source>
        <dbReference type="ARBA" id="ARBA00023002"/>
    </source>
</evidence>
<comment type="similarity">
    <text evidence="3 13">Belongs to the cytochrome P450 family.</text>
</comment>
<dbReference type="Pfam" id="PF00067">
    <property type="entry name" value="p450"/>
    <property type="match status" value="1"/>
</dbReference>
<dbReference type="CDD" id="cd11058">
    <property type="entry name" value="CYP60B-like"/>
    <property type="match status" value="1"/>
</dbReference>
<sequence>MSSTMLTDDFRLFSPVGIAFSCGAFLSIVALYSIYTCIYNLYFHPLAHVPGPFWARATPVPYIIGIKYGTLASWINDIHQEYGDVVRVKPSECSFISGETAWPDIYGFRTGKNKGGETYQKDLTWYPPAVEGQRSMLTADDPNHSRMRKNWSHAFSDRALREQEPIVQDLVDLLIQRLDERIDQGQSTDMTAWYNYTTFDIITDLIFGEPIYCLRDRTYHPWVKFILAVLKAQAIVALRKQHTLVAVYDHLVSLFVDNSRALRARLEFISSLTKKVGQRLEAQTGRADFFSAVIKNQGVGEKALTRVEMVLNAQTIVTAGSETTATLLSGVTFLVLKHPAVYAKLKEEIRARFASSDAITFAAVERLEYMIAVLQEALRYYPPVPTGFPRVVPKGGATVSGHHMPEGMAVYVSQHASNHSSRNFVEPDAFVPERWLKDAPEKFKDDNHAAMNPFSFGPRNCIGKNLAYAEMRVILAKIVWHFDLELEPGMDDWLERHKLFMLWEKPALMVKMSKVVR</sequence>
<evidence type="ECO:0000256" key="10">
    <source>
        <dbReference type="ARBA" id="ARBA00023033"/>
    </source>
</evidence>
<dbReference type="GO" id="GO:0016020">
    <property type="term" value="C:membrane"/>
    <property type="evidence" value="ECO:0007669"/>
    <property type="project" value="UniProtKB-SubCell"/>
</dbReference>
<evidence type="ECO:0000256" key="14">
    <source>
        <dbReference type="SAM" id="Phobius"/>
    </source>
</evidence>
<keyword evidence="16" id="KW-1185">Reference proteome</keyword>
<dbReference type="GO" id="GO:0004497">
    <property type="term" value="F:monooxygenase activity"/>
    <property type="evidence" value="ECO:0007669"/>
    <property type="project" value="UniProtKB-KW"/>
</dbReference>
<dbReference type="EMBL" id="WJXW01000009">
    <property type="protein sequence ID" value="KAF9733474.1"/>
    <property type="molecule type" value="Genomic_DNA"/>
</dbReference>
<feature type="transmembrane region" description="Helical" evidence="14">
    <location>
        <begin position="12"/>
        <end position="35"/>
    </location>
</feature>
<comment type="subcellular location">
    <subcellularLocation>
        <location evidence="2">Membrane</location>
        <topology evidence="2">Single-pass membrane protein</topology>
    </subcellularLocation>
</comment>
<dbReference type="OrthoDB" id="1470350at2759"/>
<evidence type="ECO:0000256" key="6">
    <source>
        <dbReference type="ARBA" id="ARBA00022723"/>
    </source>
</evidence>
<dbReference type="InterPro" id="IPR017972">
    <property type="entry name" value="Cyt_P450_CS"/>
</dbReference>
<evidence type="ECO:0000256" key="5">
    <source>
        <dbReference type="ARBA" id="ARBA00022692"/>
    </source>
</evidence>
<keyword evidence="6 12" id="KW-0479">Metal-binding</keyword>
<proteinExistence type="inferred from homology"/>
<reference evidence="15" key="1">
    <citation type="journal article" date="2020" name="Mol. Plant Microbe Interact.">
        <title>Genome Sequence of the Biocontrol Agent Coniothyrium minitans strain Conio (IMI 134523).</title>
        <authorList>
            <person name="Patel D."/>
            <person name="Shittu T.A."/>
            <person name="Baroncelli R."/>
            <person name="Muthumeenakshi S."/>
            <person name="Osborne T.H."/>
            <person name="Janganan T.K."/>
            <person name="Sreenivasaprasad S."/>
        </authorList>
    </citation>
    <scope>NUCLEOTIDE SEQUENCE</scope>
    <source>
        <strain evidence="15">Conio</strain>
    </source>
</reference>
<evidence type="ECO:0000256" key="4">
    <source>
        <dbReference type="ARBA" id="ARBA00022617"/>
    </source>
</evidence>
<name>A0A9P6GG12_9PLEO</name>
<evidence type="ECO:0000256" key="3">
    <source>
        <dbReference type="ARBA" id="ARBA00010617"/>
    </source>
</evidence>
<dbReference type="Gene3D" id="1.10.630.10">
    <property type="entry name" value="Cytochrome P450"/>
    <property type="match status" value="1"/>
</dbReference>
<evidence type="ECO:0000256" key="1">
    <source>
        <dbReference type="ARBA" id="ARBA00001971"/>
    </source>
</evidence>
<evidence type="ECO:0000256" key="13">
    <source>
        <dbReference type="RuleBase" id="RU000461"/>
    </source>
</evidence>
<evidence type="ECO:0000256" key="7">
    <source>
        <dbReference type="ARBA" id="ARBA00022989"/>
    </source>
</evidence>
<dbReference type="GO" id="GO:0009403">
    <property type="term" value="P:toxin biosynthetic process"/>
    <property type="evidence" value="ECO:0007669"/>
    <property type="project" value="UniProtKB-ARBA"/>
</dbReference>
<evidence type="ECO:0000313" key="15">
    <source>
        <dbReference type="EMBL" id="KAF9733474.1"/>
    </source>
</evidence>
<dbReference type="GO" id="GO:0005506">
    <property type="term" value="F:iron ion binding"/>
    <property type="evidence" value="ECO:0007669"/>
    <property type="project" value="InterPro"/>
</dbReference>
<dbReference type="Proteomes" id="UP000756921">
    <property type="component" value="Unassembled WGS sequence"/>
</dbReference>
<evidence type="ECO:0000313" key="16">
    <source>
        <dbReference type="Proteomes" id="UP000756921"/>
    </source>
</evidence>
<keyword evidence="5 14" id="KW-0812">Transmembrane</keyword>
<comment type="cofactor">
    <cofactor evidence="1 12">
        <name>heme</name>
        <dbReference type="ChEBI" id="CHEBI:30413"/>
    </cofactor>
</comment>
<feature type="binding site" description="axial binding residue" evidence="12">
    <location>
        <position position="461"/>
    </location>
    <ligand>
        <name>heme</name>
        <dbReference type="ChEBI" id="CHEBI:30413"/>
    </ligand>
    <ligandPart>
        <name>Fe</name>
        <dbReference type="ChEBI" id="CHEBI:18248"/>
    </ligandPart>
</feature>
<evidence type="ECO:0000256" key="11">
    <source>
        <dbReference type="ARBA" id="ARBA00023136"/>
    </source>
</evidence>
<keyword evidence="4 12" id="KW-0349">Heme</keyword>
<dbReference type="PROSITE" id="PS00086">
    <property type="entry name" value="CYTOCHROME_P450"/>
    <property type="match status" value="1"/>
</dbReference>
<comment type="caution">
    <text evidence="15">The sequence shown here is derived from an EMBL/GenBank/DDBJ whole genome shotgun (WGS) entry which is preliminary data.</text>
</comment>
<dbReference type="PANTHER" id="PTHR24305">
    <property type="entry name" value="CYTOCHROME P450"/>
    <property type="match status" value="1"/>
</dbReference>
<organism evidence="15 16">
    <name type="scientific">Paraphaeosphaeria minitans</name>
    <dbReference type="NCBI Taxonomy" id="565426"/>
    <lineage>
        <taxon>Eukaryota</taxon>
        <taxon>Fungi</taxon>
        <taxon>Dikarya</taxon>
        <taxon>Ascomycota</taxon>
        <taxon>Pezizomycotina</taxon>
        <taxon>Dothideomycetes</taxon>
        <taxon>Pleosporomycetidae</taxon>
        <taxon>Pleosporales</taxon>
        <taxon>Massarineae</taxon>
        <taxon>Didymosphaeriaceae</taxon>
        <taxon>Paraphaeosphaeria</taxon>
    </lineage>
</organism>